<keyword evidence="13" id="KW-1185">Reference proteome</keyword>
<dbReference type="FunFam" id="2.60.120.330:FF:000013">
    <property type="entry name" value="Gibberellin 3-beta-dioxygenase 1"/>
    <property type="match status" value="1"/>
</dbReference>
<dbReference type="PANTHER" id="PTHR47990">
    <property type="entry name" value="2-OXOGLUTARATE (2OG) AND FE(II)-DEPENDENT OXYGENASE SUPERFAMILY PROTEIN-RELATED"/>
    <property type="match status" value="1"/>
</dbReference>
<dbReference type="GO" id="GO:0009686">
    <property type="term" value="P:gibberellin biosynthetic process"/>
    <property type="evidence" value="ECO:0007669"/>
    <property type="project" value="UniProtKB-ARBA"/>
</dbReference>
<evidence type="ECO:0000256" key="6">
    <source>
        <dbReference type="ARBA" id="ARBA00023004"/>
    </source>
</evidence>
<feature type="non-terminal residue" evidence="12">
    <location>
        <position position="1"/>
    </location>
</feature>
<dbReference type="InterPro" id="IPR027443">
    <property type="entry name" value="IPNS-like_sf"/>
</dbReference>
<comment type="similarity">
    <text evidence="8">Belongs to the iron/ascorbate-dependent oxidoreductase family. GA3OX subfamily.</text>
</comment>
<comment type="cofactor">
    <cofactor evidence="1">
        <name>L-ascorbate</name>
        <dbReference type="ChEBI" id="CHEBI:38290"/>
    </cofactor>
</comment>
<dbReference type="Pfam" id="PF03171">
    <property type="entry name" value="2OG-FeII_Oxy"/>
    <property type="match status" value="3"/>
</dbReference>
<dbReference type="GO" id="GO:0016707">
    <property type="term" value="F:gibberellin 3-beta-dioxygenase activity"/>
    <property type="evidence" value="ECO:0007669"/>
    <property type="project" value="UniProtKB-EC"/>
</dbReference>
<evidence type="ECO:0000259" key="11">
    <source>
        <dbReference type="PROSITE" id="PS51471"/>
    </source>
</evidence>
<proteinExistence type="inferred from homology"/>
<evidence type="ECO:0000256" key="2">
    <source>
        <dbReference type="ARBA" id="ARBA00004972"/>
    </source>
</evidence>
<dbReference type="Gramene" id="KVH92996">
    <property type="protein sequence ID" value="KVH92996"/>
    <property type="gene ID" value="Ccrd_004952"/>
</dbReference>
<dbReference type="Gene3D" id="2.60.120.330">
    <property type="entry name" value="B-lactam Antibiotic, Isopenicillin N Synthase, Chain"/>
    <property type="match status" value="5"/>
</dbReference>
<keyword evidence="3" id="KW-0479">Metal-binding</keyword>
<accession>A0A124SC83</accession>
<dbReference type="InterPro" id="IPR026992">
    <property type="entry name" value="DIOX_N"/>
</dbReference>
<feature type="domain" description="Fe2OG dioxygenase" evidence="11">
    <location>
        <begin position="871"/>
        <end position="940"/>
    </location>
</feature>
<dbReference type="EC" id="1.14.11.15" evidence="9"/>
<evidence type="ECO:0000313" key="12">
    <source>
        <dbReference type="EMBL" id="KVH92996.1"/>
    </source>
</evidence>
<dbReference type="Proteomes" id="UP000243975">
    <property type="component" value="Unassembled WGS sequence"/>
</dbReference>
<dbReference type="InterPro" id="IPR044861">
    <property type="entry name" value="IPNS-like_FE2OG_OXY"/>
</dbReference>
<dbReference type="GO" id="GO:0046872">
    <property type="term" value="F:metal ion binding"/>
    <property type="evidence" value="ECO:0007669"/>
    <property type="project" value="UniProtKB-KW"/>
</dbReference>
<keyword evidence="6" id="KW-0408">Iron</keyword>
<dbReference type="PROSITE" id="PS51471">
    <property type="entry name" value="FE2OG_OXY"/>
    <property type="match status" value="2"/>
</dbReference>
<dbReference type="EMBL" id="LEKV01004799">
    <property type="protein sequence ID" value="KVH92996.1"/>
    <property type="molecule type" value="Genomic_DNA"/>
</dbReference>
<evidence type="ECO:0000256" key="4">
    <source>
        <dbReference type="ARBA" id="ARBA00022964"/>
    </source>
</evidence>
<dbReference type="InterPro" id="IPR050231">
    <property type="entry name" value="Iron_ascorbate_oxido_reductase"/>
</dbReference>
<protein>
    <recommendedName>
        <fullName evidence="9">gibberellin 3beta-dioxygenase</fullName>
        <ecNumber evidence="9">1.14.11.15</ecNumber>
    </recommendedName>
</protein>
<dbReference type="SUPFAM" id="SSF51197">
    <property type="entry name" value="Clavaminate synthase-like"/>
    <property type="match status" value="4"/>
</dbReference>
<reference evidence="12 13" key="1">
    <citation type="journal article" date="2016" name="Sci. Rep.">
        <title>The genome sequence of the outbreeding globe artichoke constructed de novo incorporating a phase-aware low-pass sequencing strategy of F1 progeny.</title>
        <authorList>
            <person name="Scaglione D."/>
            <person name="Reyes-Chin-Wo S."/>
            <person name="Acquadro A."/>
            <person name="Froenicke L."/>
            <person name="Portis E."/>
            <person name="Beitel C."/>
            <person name="Tirone M."/>
            <person name="Mauro R."/>
            <person name="Lo Monaco A."/>
            <person name="Mauromicale G."/>
            <person name="Faccioli P."/>
            <person name="Cattivelli L."/>
            <person name="Rieseberg L."/>
            <person name="Michelmore R."/>
            <person name="Lanteri S."/>
        </authorList>
    </citation>
    <scope>NUCLEOTIDE SEQUENCE [LARGE SCALE GENOMIC DNA]</scope>
    <source>
        <strain evidence="12">2C</strain>
    </source>
</reference>
<evidence type="ECO:0000256" key="5">
    <source>
        <dbReference type="ARBA" id="ARBA00023002"/>
    </source>
</evidence>
<feature type="region of interest" description="Disordered" evidence="10">
    <location>
        <begin position="28"/>
        <end position="48"/>
    </location>
</feature>
<evidence type="ECO:0000256" key="9">
    <source>
        <dbReference type="ARBA" id="ARBA00066695"/>
    </source>
</evidence>
<evidence type="ECO:0000256" key="10">
    <source>
        <dbReference type="SAM" id="MobiDB-lite"/>
    </source>
</evidence>
<sequence>MHTFKSHPIIYHKHLDLNSMKELPESHAWLSPDHGSPSKASSNPDSVPVINLQDPNSMKLVGHACKTWGVFQITNHGVPANLLQDMESAGRKLFALPIQQKLKAARAPDGVSGYGVARISSFFPKLMWSEGFTIIGSVYEHARKLWPKSYTTFCNLIEEYNEEMNKLAEKLMSLMLGSLGVTMEDVQWANSNGSCPALQFNSYPACPDPERAMGLAAHTDSTLLTILHQNNTSGLQAHRDGPGWVTVPPIPGALVVNVGDLLHILSNGLYPSVLHRAVVNRTQHRLSIAYLYGPPSNVQISPLSKLTDQIHPPLFRPVTWSEYLGTKAKHFNKALSSVRLCAPLNGFVDSNDHNGLKTHNRDDRFIWESIRTDVFNAFRDYGCFEASSFVSIDLQESVHDALKQLFDLPLETKLRNTSEIAFHGYVQSPKVPLYESMGIGNPFISENVASFTDLMWPHGNAKFCESIKTYSRKLHELDVTVKKMVFESLDLENYLDEEMQSTGYLLKMMKYRAPEPNESDIGLHTHTDTNIMTILHQDEIGGLEIQTKDEEWIRIEMGSDAYIQLPVIDFSMLSYNQNPEATDHLLHWDSMKTLVLESLQKYGCFQASMDGVPPELHKSVYGAMKNLFDLPLEMKAKNKLTEMERMVKKMVFESFDLGKHLNEHMELTRYVLKLMKYRAPEPNETNLGLHAHADSGIMTVLHQNEVEGLEIQMEDEEEWLKLPTILFSDISKKDRGTLIWDSAKNQVFKALQEYGCFEASFDGVSPDLRESVFASLKQLFDLPLETKVRNVPDKIFNGYIGLAEEVPIYESLGIEDPEIFSNIMWPDGNRQFCDSMQAYTKMLTEVDEIVRMMVLESLNLEKHMDEHMELTSSLVRVNKYRMPEKDESDMGLLSHADKNVVTILHQNEVGGLEVQTKDEEWFKVKFSPNSFVVMAGESFN</sequence>
<comment type="pathway">
    <text evidence="7">Plant hormone biosynthesis; gibberellin biosynthesis.</text>
</comment>
<evidence type="ECO:0000256" key="1">
    <source>
        <dbReference type="ARBA" id="ARBA00001961"/>
    </source>
</evidence>
<gene>
    <name evidence="12" type="ORF">Ccrd_004952</name>
</gene>
<evidence type="ECO:0000256" key="7">
    <source>
        <dbReference type="ARBA" id="ARBA00037909"/>
    </source>
</evidence>
<name>A0A124SC83_CYNCS</name>
<evidence type="ECO:0000313" key="13">
    <source>
        <dbReference type="Proteomes" id="UP000243975"/>
    </source>
</evidence>
<evidence type="ECO:0000256" key="3">
    <source>
        <dbReference type="ARBA" id="ARBA00022723"/>
    </source>
</evidence>
<organism evidence="12 13">
    <name type="scientific">Cynara cardunculus var. scolymus</name>
    <name type="common">Globe artichoke</name>
    <name type="synonym">Cynara scolymus</name>
    <dbReference type="NCBI Taxonomy" id="59895"/>
    <lineage>
        <taxon>Eukaryota</taxon>
        <taxon>Viridiplantae</taxon>
        <taxon>Streptophyta</taxon>
        <taxon>Embryophyta</taxon>
        <taxon>Tracheophyta</taxon>
        <taxon>Spermatophyta</taxon>
        <taxon>Magnoliopsida</taxon>
        <taxon>eudicotyledons</taxon>
        <taxon>Gunneridae</taxon>
        <taxon>Pentapetalae</taxon>
        <taxon>asterids</taxon>
        <taxon>campanulids</taxon>
        <taxon>Asterales</taxon>
        <taxon>Asteraceae</taxon>
        <taxon>Carduoideae</taxon>
        <taxon>Cardueae</taxon>
        <taxon>Carduinae</taxon>
        <taxon>Cynara</taxon>
    </lineage>
</organism>
<dbReference type="AlphaFoldDB" id="A0A124SC83"/>
<keyword evidence="4 12" id="KW-0223">Dioxygenase</keyword>
<comment type="caution">
    <text evidence="12">The sequence shown here is derived from an EMBL/GenBank/DDBJ whole genome shotgun (WGS) entry which is preliminary data.</text>
</comment>
<dbReference type="Pfam" id="PF14226">
    <property type="entry name" value="DIOX_N"/>
    <property type="match status" value="3"/>
</dbReference>
<comment type="pathway">
    <text evidence="2">Hormone biosynthesis.</text>
</comment>
<dbReference type="STRING" id="59895.A0A124SC83"/>
<keyword evidence="5" id="KW-0560">Oxidoreductase</keyword>
<feature type="domain" description="Fe2OG dioxygenase" evidence="11">
    <location>
        <begin position="193"/>
        <end position="294"/>
    </location>
</feature>
<evidence type="ECO:0000256" key="8">
    <source>
        <dbReference type="ARBA" id="ARBA00061560"/>
    </source>
</evidence>
<dbReference type="InterPro" id="IPR005123">
    <property type="entry name" value="Oxoglu/Fe-dep_dioxygenase_dom"/>
</dbReference>